<dbReference type="PANTHER" id="PTHR43794">
    <property type="entry name" value="AMINOHYDROLASE SSNA-RELATED"/>
    <property type="match status" value="1"/>
</dbReference>
<dbReference type="GO" id="GO:0008892">
    <property type="term" value="F:guanine deaminase activity"/>
    <property type="evidence" value="ECO:0007669"/>
    <property type="project" value="UniProtKB-EC"/>
</dbReference>
<proteinExistence type="inferred from homology"/>
<sequence>MAHFTVLRGGRVLDAAGRDAPFRDILIEDGTIRAIGAPGLEAPADATRVDASRHLLHPGLVNGHTHGSGALLRGFRDRMNLELLLIVTPARFANQTLQIKYLNTYLGAIEMALKGCTLAYDLTFGLPVASIEELIVMGQAYRDAGIRAVMAPMLADTSFYAAQPGLLESLPPELRGLVSESGGTDAAEILRLMEEALRTWPHDRDHVKLGVAPTIPTHCSDELMRGSDRLVREYGTVMQSHIGEAKYQVVAAEARYGKSMLAHVDDLGLLGPHFSVAHGIWLDDDDLKRLADKGASISHNPGSNMRLGSGIADSRRMLELGVNLAIGTDGPASADNQNMYEAMRAAAQVSYVRQPDHRKWLTAPEIVRAATEGGARLAGMEHVGVLAPGKRADIVFLSLEHPNWTPINDPANQLVLVEDATAVRHVMVDGRFIVRDGRHVSADLARLAVEAEAARDHMARANADAAAKVAKLEDAVTAFCRGLSSKPYRVERYAAFPCRCEETGGFSAEAV</sequence>
<keyword evidence="2 4" id="KW-0378">Hydrolase</keyword>
<gene>
    <name evidence="4" type="ORF">GGR25_000873</name>
</gene>
<dbReference type="InterPro" id="IPR050287">
    <property type="entry name" value="MTA/SAH_deaminase"/>
</dbReference>
<dbReference type="AlphaFoldDB" id="A0A840AKZ1"/>
<keyword evidence="5" id="KW-1185">Reference proteome</keyword>
<dbReference type="RefSeq" id="WP_183397468.1">
    <property type="nucleotide sequence ID" value="NZ_JACIDS010000001.1"/>
</dbReference>
<dbReference type="Gene3D" id="3.20.20.140">
    <property type="entry name" value="Metal-dependent hydrolases"/>
    <property type="match status" value="1"/>
</dbReference>
<evidence type="ECO:0000313" key="5">
    <source>
        <dbReference type="Proteomes" id="UP000553963"/>
    </source>
</evidence>
<dbReference type="EMBL" id="JACIDS010000001">
    <property type="protein sequence ID" value="MBB3929854.1"/>
    <property type="molecule type" value="Genomic_DNA"/>
</dbReference>
<protein>
    <submittedName>
        <fullName evidence="4">Guanine deaminase</fullName>
        <ecNumber evidence="4">3.5.4.3</ecNumber>
    </submittedName>
</protein>
<evidence type="ECO:0000259" key="3">
    <source>
        <dbReference type="Pfam" id="PF01979"/>
    </source>
</evidence>
<reference evidence="4 5" key="1">
    <citation type="submission" date="2020-08" db="EMBL/GenBank/DDBJ databases">
        <title>Genomic Encyclopedia of Type Strains, Phase IV (KMG-IV): sequencing the most valuable type-strain genomes for metagenomic binning, comparative biology and taxonomic classification.</title>
        <authorList>
            <person name="Goeker M."/>
        </authorList>
    </citation>
    <scope>NUCLEOTIDE SEQUENCE [LARGE SCALE GENOMIC DNA]</scope>
    <source>
        <strain evidence="4 5">DSM 25966</strain>
    </source>
</reference>
<evidence type="ECO:0000256" key="2">
    <source>
        <dbReference type="ARBA" id="ARBA00022801"/>
    </source>
</evidence>
<dbReference type="Proteomes" id="UP000553963">
    <property type="component" value="Unassembled WGS sequence"/>
</dbReference>
<dbReference type="InterPro" id="IPR032466">
    <property type="entry name" value="Metal_Hydrolase"/>
</dbReference>
<accession>A0A840AKZ1</accession>
<dbReference type="SUPFAM" id="SSF51338">
    <property type="entry name" value="Composite domain of metallo-dependent hydrolases"/>
    <property type="match status" value="2"/>
</dbReference>
<dbReference type="Pfam" id="PF01979">
    <property type="entry name" value="Amidohydro_1"/>
    <property type="match status" value="1"/>
</dbReference>
<comment type="caution">
    <text evidence="4">The sequence shown here is derived from an EMBL/GenBank/DDBJ whole genome shotgun (WGS) entry which is preliminary data.</text>
</comment>
<name>A0A840AKZ1_9HYPH</name>
<dbReference type="Gene3D" id="2.30.40.10">
    <property type="entry name" value="Urease, subunit C, domain 1"/>
    <property type="match status" value="1"/>
</dbReference>
<comment type="similarity">
    <text evidence="1">Belongs to the metallo-dependent hydrolases superfamily. ATZ/TRZ family.</text>
</comment>
<dbReference type="InterPro" id="IPR006680">
    <property type="entry name" value="Amidohydro-rel"/>
</dbReference>
<dbReference type="PANTHER" id="PTHR43794:SF11">
    <property type="entry name" value="AMIDOHYDROLASE-RELATED DOMAIN-CONTAINING PROTEIN"/>
    <property type="match status" value="1"/>
</dbReference>
<evidence type="ECO:0000313" key="4">
    <source>
        <dbReference type="EMBL" id="MBB3929854.1"/>
    </source>
</evidence>
<evidence type="ECO:0000256" key="1">
    <source>
        <dbReference type="ARBA" id="ARBA00006745"/>
    </source>
</evidence>
<dbReference type="EC" id="3.5.4.3" evidence="4"/>
<dbReference type="SUPFAM" id="SSF51556">
    <property type="entry name" value="Metallo-dependent hydrolases"/>
    <property type="match status" value="1"/>
</dbReference>
<feature type="domain" description="Amidohydrolase-related" evidence="3">
    <location>
        <begin position="56"/>
        <end position="432"/>
    </location>
</feature>
<organism evidence="4 5">
    <name type="scientific">Kaistia hirudinis</name>
    <dbReference type="NCBI Taxonomy" id="1293440"/>
    <lineage>
        <taxon>Bacteria</taxon>
        <taxon>Pseudomonadati</taxon>
        <taxon>Pseudomonadota</taxon>
        <taxon>Alphaproteobacteria</taxon>
        <taxon>Hyphomicrobiales</taxon>
        <taxon>Kaistiaceae</taxon>
        <taxon>Kaistia</taxon>
    </lineage>
</organism>
<dbReference type="InterPro" id="IPR011059">
    <property type="entry name" value="Metal-dep_hydrolase_composite"/>
</dbReference>